<reference evidence="5 6" key="1">
    <citation type="submission" date="2014-12" db="EMBL/GenBank/DDBJ databases">
        <title>Genome sequencing of Brevundimonas nasdae TPW30.</title>
        <authorList>
            <person name="Tan P.W."/>
            <person name="Chan K.-G."/>
        </authorList>
    </citation>
    <scope>NUCLEOTIDE SEQUENCE [LARGE SCALE GENOMIC DNA]</scope>
    <source>
        <strain evidence="5 6">TPW30</strain>
    </source>
</reference>
<dbReference type="InterPro" id="IPR001173">
    <property type="entry name" value="Glyco_trans_2-like"/>
</dbReference>
<keyword evidence="2" id="KW-0328">Glycosyltransferase</keyword>
<dbReference type="SUPFAM" id="SSF53448">
    <property type="entry name" value="Nucleotide-diphospho-sugar transferases"/>
    <property type="match status" value="1"/>
</dbReference>
<evidence type="ECO:0000256" key="1">
    <source>
        <dbReference type="ARBA" id="ARBA00006739"/>
    </source>
</evidence>
<comment type="caution">
    <text evidence="5">The sequence shown here is derived from an EMBL/GenBank/DDBJ whole genome shotgun (WGS) entry which is preliminary data.</text>
</comment>
<name>A0A0B4CNN3_9CAUL</name>
<dbReference type="PANTHER" id="PTHR43179">
    <property type="entry name" value="RHAMNOSYLTRANSFERASE WBBL"/>
    <property type="match status" value="1"/>
</dbReference>
<dbReference type="EMBL" id="JWSY01000013">
    <property type="protein sequence ID" value="KIC58087.1"/>
    <property type="molecule type" value="Genomic_DNA"/>
</dbReference>
<feature type="domain" description="Glycosyltransferase 2-like" evidence="4">
    <location>
        <begin position="12"/>
        <end position="167"/>
    </location>
</feature>
<gene>
    <name evidence="5" type="ORF">RM53_09050</name>
</gene>
<sequence length="294" mass="31820">MTETPAAPLVDVCICTYRRNSLAATLASIDAQAGLTDVSVRILVADNDVAPTARPLVEAEKGRWPRLYIHAPAQNISIARNALLDASSATYVAWIDDDEIADPTWLSGLLATIGDHAAAFGPVRAIYPDNAPEWIRAADLHATQPVITPRGVITGYTSNALVRRDAVGDQRFLEDLGRSGGEDTEFFSRLHDAGRRYVAAPDAVVSEPTAQDRLTLKWLERRAFRAGQTHARSYLAAGRRVRGILEAGTKALACLVLSLARAGDVVARRRLQVRGALHRGVVASLLGARDVRLY</sequence>
<evidence type="ECO:0000256" key="2">
    <source>
        <dbReference type="ARBA" id="ARBA00022676"/>
    </source>
</evidence>
<protein>
    <recommendedName>
        <fullName evidence="4">Glycosyltransferase 2-like domain-containing protein</fullName>
    </recommendedName>
</protein>
<dbReference type="GO" id="GO:0016757">
    <property type="term" value="F:glycosyltransferase activity"/>
    <property type="evidence" value="ECO:0007669"/>
    <property type="project" value="UniProtKB-KW"/>
</dbReference>
<dbReference type="Gene3D" id="3.90.550.10">
    <property type="entry name" value="Spore Coat Polysaccharide Biosynthesis Protein SpsA, Chain A"/>
    <property type="match status" value="1"/>
</dbReference>
<dbReference type="Proteomes" id="UP000031166">
    <property type="component" value="Unassembled WGS sequence"/>
</dbReference>
<dbReference type="RefSeq" id="WP_039246081.1">
    <property type="nucleotide sequence ID" value="NZ_JWSY01000013.1"/>
</dbReference>
<dbReference type="InterPro" id="IPR029044">
    <property type="entry name" value="Nucleotide-diphossugar_trans"/>
</dbReference>
<keyword evidence="3" id="KW-0808">Transferase</keyword>
<dbReference type="STRING" id="172043.RM53_09050"/>
<evidence type="ECO:0000259" key="4">
    <source>
        <dbReference type="Pfam" id="PF00535"/>
    </source>
</evidence>
<dbReference type="PANTHER" id="PTHR43179:SF12">
    <property type="entry name" value="GALACTOFURANOSYLTRANSFERASE GLFT2"/>
    <property type="match status" value="1"/>
</dbReference>
<evidence type="ECO:0000313" key="5">
    <source>
        <dbReference type="EMBL" id="KIC58087.1"/>
    </source>
</evidence>
<evidence type="ECO:0000313" key="6">
    <source>
        <dbReference type="Proteomes" id="UP000031166"/>
    </source>
</evidence>
<dbReference type="Pfam" id="PF00535">
    <property type="entry name" value="Glycos_transf_2"/>
    <property type="match status" value="1"/>
</dbReference>
<comment type="similarity">
    <text evidence="1">Belongs to the glycosyltransferase 2 family.</text>
</comment>
<organism evidence="5 6">
    <name type="scientific">Brevundimonas nasdae</name>
    <dbReference type="NCBI Taxonomy" id="172043"/>
    <lineage>
        <taxon>Bacteria</taxon>
        <taxon>Pseudomonadati</taxon>
        <taxon>Pseudomonadota</taxon>
        <taxon>Alphaproteobacteria</taxon>
        <taxon>Caulobacterales</taxon>
        <taxon>Caulobacteraceae</taxon>
        <taxon>Brevundimonas</taxon>
    </lineage>
</organism>
<evidence type="ECO:0000256" key="3">
    <source>
        <dbReference type="ARBA" id="ARBA00022679"/>
    </source>
</evidence>
<dbReference type="CDD" id="cd00761">
    <property type="entry name" value="Glyco_tranf_GTA_type"/>
    <property type="match status" value="1"/>
</dbReference>
<accession>A0A0B4CNN3</accession>
<dbReference type="AlphaFoldDB" id="A0A0B4CNN3"/>
<proteinExistence type="inferred from homology"/>